<keyword evidence="3" id="KW-1185">Reference proteome</keyword>
<sequence>MSNSRRDASQKDKDSGTHQMSSQWAEIIGQLFDRLKGKGASVTYTFDNLVIDMPKAQGPDGQDLGAARWTVNGKVVVTAEAHRIAEEEEDRQRTLAASTS</sequence>
<dbReference type="Proteomes" id="UP000027093">
    <property type="component" value="Chromosome"/>
</dbReference>
<proteinExistence type="predicted"/>
<dbReference type="KEGG" id="nvn:NVIE_024860"/>
<evidence type="ECO:0000256" key="1">
    <source>
        <dbReference type="SAM" id="MobiDB-lite"/>
    </source>
</evidence>
<protein>
    <submittedName>
        <fullName evidence="2">Uncharacterized protein</fullName>
    </submittedName>
</protein>
<dbReference type="OrthoDB" id="11564at2157"/>
<evidence type="ECO:0000313" key="2">
    <source>
        <dbReference type="EMBL" id="AIC16751.1"/>
    </source>
</evidence>
<feature type="region of interest" description="Disordered" evidence="1">
    <location>
        <begin position="1"/>
        <end position="22"/>
    </location>
</feature>
<organism evidence="2 3">
    <name type="scientific">Nitrososphaera viennensis EN76</name>
    <dbReference type="NCBI Taxonomy" id="926571"/>
    <lineage>
        <taxon>Archaea</taxon>
        <taxon>Nitrososphaerota</taxon>
        <taxon>Nitrososphaeria</taxon>
        <taxon>Nitrososphaerales</taxon>
        <taxon>Nitrososphaeraceae</taxon>
        <taxon>Nitrososphaera</taxon>
    </lineage>
</organism>
<gene>
    <name evidence="2" type="ORF">NVIE_024860</name>
</gene>
<dbReference type="GeneID" id="74947725"/>
<evidence type="ECO:0000313" key="3">
    <source>
        <dbReference type="Proteomes" id="UP000027093"/>
    </source>
</evidence>
<dbReference type="EMBL" id="CP007536">
    <property type="protein sequence ID" value="AIC16751.1"/>
    <property type="molecule type" value="Genomic_DNA"/>
</dbReference>
<dbReference type="RefSeq" id="WP_075055449.1">
    <property type="nucleotide sequence ID" value="NZ_CP007536.1"/>
</dbReference>
<name>A0A060HTF8_9ARCH</name>
<dbReference type="HOGENOM" id="CLU_172988_0_0_2"/>
<dbReference type="AlphaFoldDB" id="A0A060HTF8"/>
<feature type="compositionally biased region" description="Basic and acidic residues" evidence="1">
    <location>
        <begin position="1"/>
        <end position="16"/>
    </location>
</feature>
<reference evidence="2 3" key="1">
    <citation type="journal article" date="2014" name="Int. J. Syst. Evol. Microbiol.">
        <title>Nitrososphaera viennensis gen. nov., sp. nov., an aerobic and mesophilic, ammonia-oxidizing archaeon from soil and a member of the archaeal phylum Thaumarchaeota.</title>
        <authorList>
            <person name="Stieglmeier M."/>
            <person name="Klingl A."/>
            <person name="Alves R.J."/>
            <person name="Rittmann S.K."/>
            <person name="Melcher M."/>
            <person name="Leisch N."/>
            <person name="Schleper C."/>
        </authorList>
    </citation>
    <scope>NUCLEOTIDE SEQUENCE [LARGE SCALE GENOMIC DNA]</scope>
    <source>
        <strain evidence="2">EN76</strain>
    </source>
</reference>
<accession>A0A060HTF8</accession>